<keyword evidence="6" id="KW-0560">Oxidoreductase</keyword>
<keyword evidence="9 12" id="KW-0472">Membrane</keyword>
<gene>
    <name evidence="13" type="ORF">CCAN11_2270002</name>
</gene>
<feature type="transmembrane region" description="Helical" evidence="12">
    <location>
        <begin position="172"/>
        <end position="191"/>
    </location>
</feature>
<dbReference type="GO" id="GO:0016020">
    <property type="term" value="C:membrane"/>
    <property type="evidence" value="ECO:0007669"/>
    <property type="project" value="UniProtKB-SubCell"/>
</dbReference>
<keyword evidence="7" id="KW-0408">Iron</keyword>
<evidence type="ECO:0000256" key="9">
    <source>
        <dbReference type="ARBA" id="ARBA00023136"/>
    </source>
</evidence>
<keyword evidence="3 12" id="KW-0812">Transmembrane</keyword>
<evidence type="ECO:0000256" key="8">
    <source>
        <dbReference type="ARBA" id="ARBA00023133"/>
    </source>
</evidence>
<evidence type="ECO:0000256" key="6">
    <source>
        <dbReference type="ARBA" id="ARBA00023002"/>
    </source>
</evidence>
<feature type="transmembrane region" description="Helical" evidence="12">
    <location>
        <begin position="12"/>
        <end position="29"/>
    </location>
</feature>
<dbReference type="PANTHER" id="PTHR35457:SF1">
    <property type="entry name" value="HEME A SYNTHASE"/>
    <property type="match status" value="1"/>
</dbReference>
<sequence>MFSFQKIAKTTLILVYLVIVAGAVVRMTGSGMGCPDWPKCFGYYIPPTEISQLLWKPKHDYKKGQIIIREQALWVAKSDFTSTTEYQPESWQAYTKHSYAIFNPIHTWVEYINRLFGALSGFATLALAIASFAFWKNNKKITLLSVLLVFAMGFQAWLGATVVYSVLNPFKITLHMLMALVIVTILIYLIYKTQPKTKTQKIGSKKLRALLIVALMTTLIQVVLGTQVRQWVDHFSATQISGFKTLSVPWSFYIHRSFSALVLFLNIYLWQMIRKEKIQNPKYELGGGSAYHYDNEWDKYVLLGFSFRNAVFTFGYFSSNFWGFQFLYHIANKVFIKIKNKYIRITQ</sequence>
<evidence type="ECO:0000256" key="10">
    <source>
        <dbReference type="ARBA" id="ARBA00023157"/>
    </source>
</evidence>
<dbReference type="InterPro" id="IPR003780">
    <property type="entry name" value="COX15/CtaA_fam"/>
</dbReference>
<dbReference type="Pfam" id="PF02628">
    <property type="entry name" value="COX15-CtaA"/>
    <property type="match status" value="2"/>
</dbReference>
<evidence type="ECO:0000256" key="3">
    <source>
        <dbReference type="ARBA" id="ARBA00022692"/>
    </source>
</evidence>
<evidence type="ECO:0000313" key="14">
    <source>
        <dbReference type="Proteomes" id="UP000039370"/>
    </source>
</evidence>
<feature type="transmembrane region" description="Helical" evidence="12">
    <location>
        <begin position="252"/>
        <end position="270"/>
    </location>
</feature>
<proteinExistence type="predicted"/>
<keyword evidence="2" id="KW-1003">Cell membrane</keyword>
<dbReference type="InterPro" id="IPR050450">
    <property type="entry name" value="COX15/CtaA_HemeA_synthase"/>
</dbReference>
<comment type="pathway">
    <text evidence="11">Porphyrin-containing compound metabolism.</text>
</comment>
<comment type="subcellular location">
    <subcellularLocation>
        <location evidence="1">Membrane</location>
        <topology evidence="1">Multi-pass membrane protein</topology>
    </subcellularLocation>
</comment>
<reference evidence="14" key="1">
    <citation type="submission" date="2015-01" db="EMBL/GenBank/DDBJ databases">
        <authorList>
            <person name="MANFREDI Pablo"/>
        </authorList>
    </citation>
    <scope>NUCLEOTIDE SEQUENCE [LARGE SCALE GENOMIC DNA]</scope>
    <source>
        <strain evidence="14">Cc11</strain>
    </source>
</reference>
<evidence type="ECO:0000256" key="12">
    <source>
        <dbReference type="SAM" id="Phobius"/>
    </source>
</evidence>
<evidence type="ECO:0000256" key="7">
    <source>
        <dbReference type="ARBA" id="ARBA00023004"/>
    </source>
</evidence>
<dbReference type="GO" id="GO:0046872">
    <property type="term" value="F:metal ion binding"/>
    <property type="evidence" value="ECO:0007669"/>
    <property type="project" value="UniProtKB-KW"/>
</dbReference>
<keyword evidence="5 12" id="KW-1133">Transmembrane helix</keyword>
<evidence type="ECO:0000256" key="2">
    <source>
        <dbReference type="ARBA" id="ARBA00022475"/>
    </source>
</evidence>
<evidence type="ECO:0000256" key="11">
    <source>
        <dbReference type="ARBA" id="ARBA00023444"/>
    </source>
</evidence>
<accession>A0A0B7IMG5</accession>
<protein>
    <submittedName>
        <fullName evidence="13">Cytochrome oxidase assembly protein</fullName>
    </submittedName>
</protein>
<evidence type="ECO:0000256" key="1">
    <source>
        <dbReference type="ARBA" id="ARBA00004141"/>
    </source>
</evidence>
<feature type="transmembrane region" description="Helical" evidence="12">
    <location>
        <begin position="211"/>
        <end position="232"/>
    </location>
</feature>
<evidence type="ECO:0000313" key="13">
    <source>
        <dbReference type="EMBL" id="CEN51177.1"/>
    </source>
</evidence>
<dbReference type="GO" id="GO:0016491">
    <property type="term" value="F:oxidoreductase activity"/>
    <property type="evidence" value="ECO:0007669"/>
    <property type="project" value="UniProtKB-KW"/>
</dbReference>
<feature type="transmembrane region" description="Helical" evidence="12">
    <location>
        <begin position="115"/>
        <end position="135"/>
    </location>
</feature>
<keyword evidence="4" id="KW-0479">Metal-binding</keyword>
<evidence type="ECO:0000256" key="5">
    <source>
        <dbReference type="ARBA" id="ARBA00022989"/>
    </source>
</evidence>
<name>A0A0B7IMG5_9FLAO</name>
<dbReference type="EMBL" id="CDOK01000143">
    <property type="protein sequence ID" value="CEN51177.1"/>
    <property type="molecule type" value="Genomic_DNA"/>
</dbReference>
<dbReference type="GO" id="GO:0006784">
    <property type="term" value="P:heme A biosynthetic process"/>
    <property type="evidence" value="ECO:0007669"/>
    <property type="project" value="InterPro"/>
</dbReference>
<dbReference type="AlphaFoldDB" id="A0A0B7IMG5"/>
<dbReference type="PANTHER" id="PTHR35457">
    <property type="entry name" value="HEME A SYNTHASE"/>
    <property type="match status" value="1"/>
</dbReference>
<dbReference type="Proteomes" id="UP000039370">
    <property type="component" value="Unassembled WGS sequence"/>
</dbReference>
<feature type="transmembrane region" description="Helical" evidence="12">
    <location>
        <begin position="142"/>
        <end position="166"/>
    </location>
</feature>
<keyword evidence="10" id="KW-1015">Disulfide bond</keyword>
<organism evidence="13 14">
    <name type="scientific">Capnocytophaga canimorsus</name>
    <dbReference type="NCBI Taxonomy" id="28188"/>
    <lineage>
        <taxon>Bacteria</taxon>
        <taxon>Pseudomonadati</taxon>
        <taxon>Bacteroidota</taxon>
        <taxon>Flavobacteriia</taxon>
        <taxon>Flavobacteriales</taxon>
        <taxon>Flavobacteriaceae</taxon>
        <taxon>Capnocytophaga</taxon>
    </lineage>
</organism>
<keyword evidence="8" id="KW-0350">Heme biosynthesis</keyword>
<evidence type="ECO:0000256" key="4">
    <source>
        <dbReference type="ARBA" id="ARBA00022723"/>
    </source>
</evidence>